<feature type="domain" description="Reverse transcriptase Ty1/copia-type" evidence="1">
    <location>
        <begin position="58"/>
        <end position="299"/>
    </location>
</feature>
<dbReference type="AlphaFoldDB" id="A0A2N9IX88"/>
<protein>
    <recommendedName>
        <fullName evidence="1">Reverse transcriptase Ty1/copia-type domain-containing protein</fullName>
    </recommendedName>
</protein>
<dbReference type="EMBL" id="OIVN01006261">
    <property type="protein sequence ID" value="SPD29178.1"/>
    <property type="molecule type" value="Genomic_DNA"/>
</dbReference>
<gene>
    <name evidence="2" type="ORF">FSB_LOCUS57060</name>
</gene>
<evidence type="ECO:0000313" key="2">
    <source>
        <dbReference type="EMBL" id="SPD29178.1"/>
    </source>
</evidence>
<sequence>MTTHSKSGISKKKILHFTTTKPKPDYLQTEPPTLNIASQFPEWTAAMKAEFDALQRQHTWSLVPPPSGQNIIGCRWVYKLKRHSDGSIARYKAPLVAKGFHQQAGLDFDETFSPVVKPPTVRIVLSLAAQNRWPIRQLDISNAFLHGFLKEDVYMVQPPSFVDFTSPHHVCELHKSLYGLKQAPRAWFERLTSHLLTIGFTASTADPSLFVFCNGSTLLYLLLYVDDIILTGTHPVAITSFITELASAFELKDLGPLRYFLGLQIDYGRDYLFVNQRKYITDLLSKFNMTSCKVASTPFPISHKLQASSEDLLNDPMQYQSLVGALQYATFTRPDITYAVNQVCQYMHKPTVTHLVAAKRILRYLQGTLHLGIRFQASSSTLTAFTDSDWAGDPYDRRSTTGITVFLGNNLITWMSKKQHTVSRSSTEAEYRALATGAAELAWLRQVLCDLGIFLPAAPAIWCDNTSAIALASNPVFHSRTKHIEVDYHFVRERVVRGDLHLQFISTEDQLADLFTKPLSTPRFLKLTSKLMFSAPTHSLEGGY</sequence>
<dbReference type="Pfam" id="PF07727">
    <property type="entry name" value="RVT_2"/>
    <property type="match status" value="1"/>
</dbReference>
<dbReference type="PANTHER" id="PTHR11439:SF455">
    <property type="entry name" value="RLK (RECEPTOR-LIKE PROTEIN KINASE) 8, PUTATIVE-RELATED"/>
    <property type="match status" value="1"/>
</dbReference>
<dbReference type="PANTHER" id="PTHR11439">
    <property type="entry name" value="GAG-POL-RELATED RETROTRANSPOSON"/>
    <property type="match status" value="1"/>
</dbReference>
<dbReference type="InterPro" id="IPR013103">
    <property type="entry name" value="RVT_2"/>
</dbReference>
<proteinExistence type="predicted"/>
<evidence type="ECO:0000259" key="1">
    <source>
        <dbReference type="Pfam" id="PF07727"/>
    </source>
</evidence>
<reference evidence="2" key="1">
    <citation type="submission" date="2018-02" db="EMBL/GenBank/DDBJ databases">
        <authorList>
            <person name="Cohen D.B."/>
            <person name="Kent A.D."/>
        </authorList>
    </citation>
    <scope>NUCLEOTIDE SEQUENCE</scope>
</reference>
<organism evidence="2">
    <name type="scientific">Fagus sylvatica</name>
    <name type="common">Beechnut</name>
    <dbReference type="NCBI Taxonomy" id="28930"/>
    <lineage>
        <taxon>Eukaryota</taxon>
        <taxon>Viridiplantae</taxon>
        <taxon>Streptophyta</taxon>
        <taxon>Embryophyta</taxon>
        <taxon>Tracheophyta</taxon>
        <taxon>Spermatophyta</taxon>
        <taxon>Magnoliopsida</taxon>
        <taxon>eudicotyledons</taxon>
        <taxon>Gunneridae</taxon>
        <taxon>Pentapetalae</taxon>
        <taxon>rosids</taxon>
        <taxon>fabids</taxon>
        <taxon>Fagales</taxon>
        <taxon>Fagaceae</taxon>
        <taxon>Fagus</taxon>
    </lineage>
</organism>
<dbReference type="SUPFAM" id="SSF56672">
    <property type="entry name" value="DNA/RNA polymerases"/>
    <property type="match status" value="1"/>
</dbReference>
<accession>A0A2N9IX88</accession>
<dbReference type="CDD" id="cd09272">
    <property type="entry name" value="RNase_HI_RT_Ty1"/>
    <property type="match status" value="1"/>
</dbReference>
<dbReference type="InterPro" id="IPR043502">
    <property type="entry name" value="DNA/RNA_pol_sf"/>
</dbReference>
<name>A0A2N9IX88_FAGSY</name>